<gene>
    <name evidence="1" type="ORF">ZOD2009_18569</name>
</gene>
<dbReference type="AlphaFoldDB" id="E7QY24"/>
<organism evidence="1 2">
    <name type="scientific">Haladaptatus paucihalophilus DX253</name>
    <dbReference type="NCBI Taxonomy" id="797209"/>
    <lineage>
        <taxon>Archaea</taxon>
        <taxon>Methanobacteriati</taxon>
        <taxon>Methanobacteriota</taxon>
        <taxon>Stenosarchaea group</taxon>
        <taxon>Halobacteria</taxon>
        <taxon>Halobacteriales</taxon>
        <taxon>Haladaptataceae</taxon>
        <taxon>Haladaptatus</taxon>
    </lineage>
</organism>
<evidence type="ECO:0000313" key="2">
    <source>
        <dbReference type="Proteomes" id="UP000003751"/>
    </source>
</evidence>
<dbReference type="Proteomes" id="UP000003751">
    <property type="component" value="Unassembled WGS sequence"/>
</dbReference>
<dbReference type="OrthoDB" id="248370at2157"/>
<protein>
    <submittedName>
        <fullName evidence="1">Uncharacterized protein</fullName>
    </submittedName>
</protein>
<comment type="caution">
    <text evidence="1">The sequence shown here is derived from an EMBL/GenBank/DDBJ whole genome shotgun (WGS) entry which is preliminary data.</text>
</comment>
<sequence length="47" mass="5368">MTTTSDERTEELHCTEYADGSGRVVMMYDPENSNAWIRSCVTVPVER</sequence>
<proteinExistence type="predicted"/>
<dbReference type="EMBL" id="AEMG01000025">
    <property type="protein sequence ID" value="EFW90490.1"/>
    <property type="molecule type" value="Genomic_DNA"/>
</dbReference>
<name>E7QY24_HALPU</name>
<dbReference type="PATRIC" id="fig|797209.4.peg.3640"/>
<reference evidence="1 2" key="1">
    <citation type="journal article" date="2014" name="ISME J.">
        <title>Trehalose/2-sulfotrehalose biosynthesis and glycine-betaine uptake are widely spread mechanisms for osmoadaptation in the Halobacteriales.</title>
        <authorList>
            <person name="Youssef N.H."/>
            <person name="Savage-Ashlock K.N."/>
            <person name="McCully A.L."/>
            <person name="Luedtke B."/>
            <person name="Shaw E.I."/>
            <person name="Hoff W.D."/>
            <person name="Elshahed M.S."/>
        </authorList>
    </citation>
    <scope>NUCLEOTIDE SEQUENCE [LARGE SCALE GENOMIC DNA]</scope>
    <source>
        <strain evidence="1 2">DX253</strain>
    </source>
</reference>
<accession>E7QY24</accession>
<evidence type="ECO:0000313" key="1">
    <source>
        <dbReference type="EMBL" id="EFW90490.1"/>
    </source>
</evidence>
<dbReference type="RefSeq" id="WP_007982373.1">
    <property type="nucleotide sequence ID" value="NZ_AEMG01000025.1"/>
</dbReference>